<keyword evidence="12 16" id="KW-0486">Methionine biosynthesis</keyword>
<dbReference type="SUPFAM" id="SSF51735">
    <property type="entry name" value="NAD(P)-binding Rossmann-fold domains"/>
    <property type="match status" value="1"/>
</dbReference>
<dbReference type="InterPro" id="IPR001342">
    <property type="entry name" value="HDH_cat"/>
</dbReference>
<dbReference type="PATRIC" id="fig|61435.5.peg.1326"/>
<dbReference type="Pfam" id="PF00742">
    <property type="entry name" value="Homoserine_dh"/>
    <property type="match status" value="1"/>
</dbReference>
<comment type="cofactor">
    <cofactor evidence="1">
        <name>a metal cation</name>
        <dbReference type="ChEBI" id="CHEBI:25213"/>
    </cofactor>
</comment>
<dbReference type="PIRSF" id="PIRSF000098">
    <property type="entry name" value="Homoser_dehydrog"/>
    <property type="match status" value="1"/>
</dbReference>
<accession>A0A0V8M0Q1</accession>
<dbReference type="InterPro" id="IPR036291">
    <property type="entry name" value="NAD(P)-bd_dom_sf"/>
</dbReference>
<dbReference type="eggNOG" id="COG0460">
    <property type="taxonomic scope" value="Bacteria"/>
</dbReference>
<keyword evidence="11" id="KW-0915">Sodium</keyword>
<dbReference type="InterPro" id="IPR002912">
    <property type="entry name" value="ACT_dom"/>
</dbReference>
<dbReference type="InterPro" id="IPR019811">
    <property type="entry name" value="HDH_CS"/>
</dbReference>
<dbReference type="InterPro" id="IPR005106">
    <property type="entry name" value="Asp/hSer_DH_NAD-bd"/>
</dbReference>
<dbReference type="Gene3D" id="3.30.360.10">
    <property type="entry name" value="Dihydrodipicolinate Reductase, domain 2"/>
    <property type="match status" value="1"/>
</dbReference>
<comment type="pathway">
    <text evidence="2 16">Amino-acid biosynthesis; L-threonine biosynthesis; L-threonine from L-aspartate: step 3/5.</text>
</comment>
<dbReference type="Gene3D" id="3.40.50.720">
    <property type="entry name" value="NAD(P)-binding Rossmann-like Domain"/>
    <property type="match status" value="1"/>
</dbReference>
<comment type="catalytic activity">
    <reaction evidence="13">
        <text>L-homoserine + NADP(+) = L-aspartate 4-semialdehyde + NADPH + H(+)</text>
        <dbReference type="Rhea" id="RHEA:15761"/>
        <dbReference type="ChEBI" id="CHEBI:15378"/>
        <dbReference type="ChEBI" id="CHEBI:57476"/>
        <dbReference type="ChEBI" id="CHEBI:57783"/>
        <dbReference type="ChEBI" id="CHEBI:58349"/>
        <dbReference type="ChEBI" id="CHEBI:537519"/>
        <dbReference type="EC" id="1.1.1.3"/>
    </reaction>
    <physiologicalReaction direction="right-to-left" evidence="13">
        <dbReference type="Rhea" id="RHEA:15763"/>
    </physiologicalReaction>
</comment>
<dbReference type="Pfam" id="PF01842">
    <property type="entry name" value="ACT"/>
    <property type="match status" value="1"/>
</dbReference>
<evidence type="ECO:0000256" key="10">
    <source>
        <dbReference type="ARBA" id="ARBA00023002"/>
    </source>
</evidence>
<evidence type="ECO:0000256" key="13">
    <source>
        <dbReference type="ARBA" id="ARBA00048841"/>
    </source>
</evidence>
<dbReference type="GO" id="GO:0009088">
    <property type="term" value="P:threonine biosynthetic process"/>
    <property type="evidence" value="ECO:0007669"/>
    <property type="project" value="UniProtKB-UniPathway"/>
</dbReference>
<organism evidence="19 20">
    <name type="scientific">Dehalococcoides mccartyi</name>
    <dbReference type="NCBI Taxonomy" id="61435"/>
    <lineage>
        <taxon>Bacteria</taxon>
        <taxon>Bacillati</taxon>
        <taxon>Chloroflexota</taxon>
        <taxon>Dehalococcoidia</taxon>
        <taxon>Dehalococcoidales</taxon>
        <taxon>Dehalococcoidaceae</taxon>
        <taxon>Dehalococcoides</taxon>
    </lineage>
</organism>
<dbReference type="PROSITE" id="PS51671">
    <property type="entry name" value="ACT"/>
    <property type="match status" value="1"/>
</dbReference>
<evidence type="ECO:0000256" key="14">
    <source>
        <dbReference type="PIRSR" id="PIRSR000098-1"/>
    </source>
</evidence>
<evidence type="ECO:0000259" key="18">
    <source>
        <dbReference type="PROSITE" id="PS51671"/>
    </source>
</evidence>
<evidence type="ECO:0000256" key="7">
    <source>
        <dbReference type="ARBA" id="ARBA00022605"/>
    </source>
</evidence>
<dbReference type="PANTHER" id="PTHR43331:SF1">
    <property type="entry name" value="HOMOSERINE DEHYDROGENASE"/>
    <property type="match status" value="1"/>
</dbReference>
<dbReference type="Gene3D" id="3.30.70.260">
    <property type="match status" value="1"/>
</dbReference>
<dbReference type="GO" id="GO:0009086">
    <property type="term" value="P:methionine biosynthetic process"/>
    <property type="evidence" value="ECO:0007669"/>
    <property type="project" value="UniProtKB-KW"/>
</dbReference>
<dbReference type="GO" id="GO:0050661">
    <property type="term" value="F:NADP binding"/>
    <property type="evidence" value="ECO:0007669"/>
    <property type="project" value="InterPro"/>
</dbReference>
<keyword evidence="9 15" id="KW-0521">NADP</keyword>
<dbReference type="GO" id="GO:0004412">
    <property type="term" value="F:homoserine dehydrogenase activity"/>
    <property type="evidence" value="ECO:0007669"/>
    <property type="project" value="UniProtKB-EC"/>
</dbReference>
<dbReference type="UniPathway" id="UPA00051">
    <property type="reaction ID" value="UER00465"/>
</dbReference>
<feature type="binding site" evidence="15">
    <location>
        <position position="109"/>
    </location>
    <ligand>
        <name>NADPH</name>
        <dbReference type="ChEBI" id="CHEBI:57783"/>
    </ligand>
</feature>
<dbReference type="UniPathway" id="UPA00050">
    <property type="reaction ID" value="UER00063"/>
</dbReference>
<dbReference type="SUPFAM" id="SSF55347">
    <property type="entry name" value="Glyceraldehyde-3-phosphate dehydrogenase-like, C-terminal domain"/>
    <property type="match status" value="1"/>
</dbReference>
<dbReference type="EMBL" id="JGYD01000025">
    <property type="protein sequence ID" value="KSV17121.1"/>
    <property type="molecule type" value="Genomic_DNA"/>
</dbReference>
<keyword evidence="7 16" id="KW-0028">Amino-acid biosynthesis</keyword>
<evidence type="ECO:0000256" key="12">
    <source>
        <dbReference type="ARBA" id="ARBA00023167"/>
    </source>
</evidence>
<dbReference type="RefSeq" id="WP_058292594.1">
    <property type="nucleotide sequence ID" value="NZ_JGYD01000025.1"/>
</dbReference>
<evidence type="ECO:0000256" key="4">
    <source>
        <dbReference type="ARBA" id="ARBA00006753"/>
    </source>
</evidence>
<dbReference type="SUPFAM" id="SSF55021">
    <property type="entry name" value="ACT-like"/>
    <property type="match status" value="1"/>
</dbReference>
<dbReference type="InterPro" id="IPR016204">
    <property type="entry name" value="HDH"/>
</dbReference>
<dbReference type="Pfam" id="PF03447">
    <property type="entry name" value="NAD_binding_3"/>
    <property type="match status" value="1"/>
</dbReference>
<keyword evidence="10 16" id="KW-0560">Oxidoreductase</keyword>
<feature type="binding site" evidence="15">
    <location>
        <position position="194"/>
    </location>
    <ligand>
        <name>L-homoserine</name>
        <dbReference type="ChEBI" id="CHEBI:57476"/>
    </ligand>
</feature>
<proteinExistence type="inferred from homology"/>
<sequence>MEKEYIGVGVIGLGVVAGQVSKVLHEREEFLSAQLGFPLKLKKVKVLPQDMNRPLAKFLPEGVLTTDEDDFFNTPGLDIVVEAIGGEYPAFNLLSRGLKMGKCVVTSNKEVIAKHAPELVKLARENNTGLRCEASVGGGIPLISPFQYDLAANHINGIYAIINGTTNYILTRMAKEGLDFETALKQAQSLGYAEANPSNDIEGTDAVYKLAIMASINFQCKVKPEDIYREGISRLTSRDFCYADELGFNIKLLAITKPGNGQIEARVHPVFLPKDEWLAKVDGVFNAVLVEGDLVGPVLFQGQGAGASATSSAVVADVLAAAQDIHLGVGNRMRWNMDKPLGVKPMSDILTRYYLRMTVTDSPGVLALIARVLGDHNISISSVIQKETDEENLTAEIVIMTHPAKEASVQQALVELGGLDKVKDINNFVRVGI</sequence>
<dbReference type="PROSITE" id="PS01042">
    <property type="entry name" value="HOMOSER_DHGENASE"/>
    <property type="match status" value="1"/>
</dbReference>
<evidence type="ECO:0000256" key="16">
    <source>
        <dbReference type="RuleBase" id="RU000579"/>
    </source>
</evidence>
<evidence type="ECO:0000256" key="5">
    <source>
        <dbReference type="ARBA" id="ARBA00013213"/>
    </source>
</evidence>
<dbReference type="FunFam" id="3.30.70.260:FF:000030">
    <property type="entry name" value="Homoserine dehydrogenase"/>
    <property type="match status" value="1"/>
</dbReference>
<dbReference type="CDD" id="cd04881">
    <property type="entry name" value="ACT_HSDH-Hom"/>
    <property type="match status" value="1"/>
</dbReference>
<evidence type="ECO:0000256" key="1">
    <source>
        <dbReference type="ARBA" id="ARBA00001920"/>
    </source>
</evidence>
<feature type="domain" description="ACT" evidence="18">
    <location>
        <begin position="354"/>
        <end position="427"/>
    </location>
</feature>
<dbReference type="Proteomes" id="UP000053577">
    <property type="component" value="Unassembled WGS sequence"/>
</dbReference>
<evidence type="ECO:0000256" key="3">
    <source>
        <dbReference type="ARBA" id="ARBA00005062"/>
    </source>
</evidence>
<evidence type="ECO:0000256" key="11">
    <source>
        <dbReference type="ARBA" id="ARBA00023053"/>
    </source>
</evidence>
<comment type="pathway">
    <text evidence="3 16">Amino-acid biosynthesis; L-methionine biosynthesis via de novo pathway; L-homoserine from L-aspartate: step 3/3.</text>
</comment>
<evidence type="ECO:0000256" key="2">
    <source>
        <dbReference type="ARBA" id="ARBA00005056"/>
    </source>
</evidence>
<evidence type="ECO:0000256" key="15">
    <source>
        <dbReference type="PIRSR" id="PIRSR000098-2"/>
    </source>
</evidence>
<protein>
    <recommendedName>
        <fullName evidence="6 16">Homoserine dehydrogenase</fullName>
        <ecNumber evidence="5 16">1.1.1.3</ecNumber>
    </recommendedName>
</protein>
<dbReference type="EC" id="1.1.1.3" evidence="5 16"/>
<evidence type="ECO:0000256" key="6">
    <source>
        <dbReference type="ARBA" id="ARBA00013376"/>
    </source>
</evidence>
<dbReference type="FunFam" id="3.30.360.10:FF:000005">
    <property type="entry name" value="Homoserine dehydrogenase"/>
    <property type="match status" value="1"/>
</dbReference>
<evidence type="ECO:0000256" key="17">
    <source>
        <dbReference type="RuleBase" id="RU004171"/>
    </source>
</evidence>
<dbReference type="PANTHER" id="PTHR43331">
    <property type="entry name" value="HOMOSERINE DEHYDROGENASE"/>
    <property type="match status" value="1"/>
</dbReference>
<feature type="active site" description="Proton donor" evidence="14">
    <location>
        <position position="209"/>
    </location>
</feature>
<dbReference type="AlphaFoldDB" id="A0A0V8M0Q1"/>
<dbReference type="NCBIfam" id="NF004976">
    <property type="entry name" value="PRK06349.1"/>
    <property type="match status" value="1"/>
</dbReference>
<name>A0A0V8M0Q1_9CHLR</name>
<comment type="similarity">
    <text evidence="4 17">Belongs to the homoserine dehydrogenase family.</text>
</comment>
<dbReference type="InterPro" id="IPR045865">
    <property type="entry name" value="ACT-like_dom_sf"/>
</dbReference>
<reference evidence="19 20" key="1">
    <citation type="journal article" date="2015" name="Sci. Rep.">
        <title>A comparative genomics and reductive dehalogenase gene transcription study of two chloroethene-respiring bacteria, Dehalococcoides mccartyi strains MB and 11a.</title>
        <authorList>
            <person name="Low A."/>
            <person name="Shen Z."/>
            <person name="Cheng D."/>
            <person name="Rogers M.J."/>
            <person name="Lee P.K."/>
            <person name="He J."/>
        </authorList>
    </citation>
    <scope>NUCLEOTIDE SEQUENCE [LARGE SCALE GENOMIC DNA]</scope>
    <source>
        <strain evidence="19 20">MB</strain>
    </source>
</reference>
<evidence type="ECO:0000313" key="19">
    <source>
        <dbReference type="EMBL" id="KSV17121.1"/>
    </source>
</evidence>
<evidence type="ECO:0000313" key="20">
    <source>
        <dbReference type="Proteomes" id="UP000053577"/>
    </source>
</evidence>
<dbReference type="OrthoDB" id="9808167at2"/>
<evidence type="ECO:0000256" key="9">
    <source>
        <dbReference type="ARBA" id="ARBA00022857"/>
    </source>
</evidence>
<comment type="caution">
    <text evidence="19">The sequence shown here is derived from an EMBL/GenBank/DDBJ whole genome shotgun (WGS) entry which is preliminary data.</text>
</comment>
<keyword evidence="8 16" id="KW-0791">Threonine biosynthesis</keyword>
<evidence type="ECO:0000256" key="8">
    <source>
        <dbReference type="ARBA" id="ARBA00022697"/>
    </source>
</evidence>
<gene>
    <name evidence="19" type="ORF">DA01_06740</name>
</gene>